<comment type="similarity">
    <text evidence="1">Belongs to the SEC6 family.</text>
</comment>
<protein>
    <recommendedName>
        <fullName evidence="6">Exocyst complex component Sec6</fullName>
    </recommendedName>
</protein>
<dbReference type="FunFam" id="1.10.357.50:FF:000003">
    <property type="entry name" value="Exocyst complex component SEC6"/>
    <property type="match status" value="1"/>
</dbReference>
<dbReference type="Proteomes" id="UP001457282">
    <property type="component" value="Unassembled WGS sequence"/>
</dbReference>
<organism evidence="4 5">
    <name type="scientific">Rubus argutus</name>
    <name type="common">Southern blackberry</name>
    <dbReference type="NCBI Taxonomy" id="59490"/>
    <lineage>
        <taxon>Eukaryota</taxon>
        <taxon>Viridiplantae</taxon>
        <taxon>Streptophyta</taxon>
        <taxon>Embryophyta</taxon>
        <taxon>Tracheophyta</taxon>
        <taxon>Spermatophyta</taxon>
        <taxon>Magnoliopsida</taxon>
        <taxon>eudicotyledons</taxon>
        <taxon>Gunneridae</taxon>
        <taxon>Pentapetalae</taxon>
        <taxon>rosids</taxon>
        <taxon>fabids</taxon>
        <taxon>Rosales</taxon>
        <taxon>Rosaceae</taxon>
        <taxon>Rosoideae</taxon>
        <taxon>Rosoideae incertae sedis</taxon>
        <taxon>Rubus</taxon>
    </lineage>
</organism>
<reference evidence="4 5" key="1">
    <citation type="journal article" date="2023" name="G3 (Bethesda)">
        <title>A chromosome-length genome assembly and annotation of blackberry (Rubus argutus, cv. 'Hillquist').</title>
        <authorList>
            <person name="Bruna T."/>
            <person name="Aryal R."/>
            <person name="Dudchenko O."/>
            <person name="Sargent D.J."/>
            <person name="Mead D."/>
            <person name="Buti M."/>
            <person name="Cavallini A."/>
            <person name="Hytonen T."/>
            <person name="Andres J."/>
            <person name="Pham M."/>
            <person name="Weisz D."/>
            <person name="Mascagni F."/>
            <person name="Usai G."/>
            <person name="Natali L."/>
            <person name="Bassil N."/>
            <person name="Fernandez G.E."/>
            <person name="Lomsadze A."/>
            <person name="Armour M."/>
            <person name="Olukolu B."/>
            <person name="Poorten T."/>
            <person name="Britton C."/>
            <person name="Davik J."/>
            <person name="Ashrafi H."/>
            <person name="Aiden E.L."/>
            <person name="Borodovsky M."/>
            <person name="Worthington M."/>
        </authorList>
    </citation>
    <scope>NUCLEOTIDE SEQUENCE [LARGE SCALE GENOMIC DNA]</scope>
    <source>
        <strain evidence="4">PI 553951</strain>
    </source>
</reference>
<keyword evidence="3" id="KW-0268">Exocytosis</keyword>
<dbReference type="InterPro" id="IPR042532">
    <property type="entry name" value="EXOC3/Sec6_C"/>
</dbReference>
<proteinExistence type="inferred from homology"/>
<dbReference type="GO" id="GO:0051601">
    <property type="term" value="P:exocyst localization"/>
    <property type="evidence" value="ECO:0007669"/>
    <property type="project" value="TreeGrafter"/>
</dbReference>
<evidence type="ECO:0008006" key="6">
    <source>
        <dbReference type="Google" id="ProtNLM"/>
    </source>
</evidence>
<dbReference type="InterPro" id="IPR010326">
    <property type="entry name" value="EXOC3/Sec6"/>
</dbReference>
<dbReference type="EMBL" id="JBEDUW010000007">
    <property type="protein sequence ID" value="KAK9911692.1"/>
    <property type="molecule type" value="Genomic_DNA"/>
</dbReference>
<dbReference type="Gene3D" id="1.10.357.50">
    <property type="match status" value="1"/>
</dbReference>
<dbReference type="GO" id="GO:0000149">
    <property type="term" value="F:SNARE binding"/>
    <property type="evidence" value="ECO:0007669"/>
    <property type="project" value="TreeGrafter"/>
</dbReference>
<sequence length="782" mass="88977">MMVEDLGVEAKEAAVREVAKLLPLPELLQSIASIKADYIARQQATDAQLSTMGLLSRKWFAAGREQAQAGLESLSLSQKSINQLRENFVSIEKLCQECQTLIENHDQIKLLSNARNNLNTTLKDVEGMMSISDEAAEARDSLSDDKELINTYERLTALDGKRRFALAAAGSHKEEGWQAKVYVFFLVHVAFLLPIVSSVPMMSYVDRTWETFEKTLWCHISNFYNLSKESPQTLVRALRVVEMQEILDQQLAEEAAEAEGGGAMASIANPRRAAKKTTTAIASSRNLAQQKLNVQGKGYKDKCYEQIRKTVEGRFNKLLTELCFEDLKAALEEARTIGEELGDIYDHVAPCFPPRYEIFQLMVNLYTERFVQMLRLLSDRANEMTNIEILKVTGWVVEYQENLIGLGVDESLAQVCSESGSMDPLMNSYVERMQATTRKWYLNILEADKVQPPKKTEDGKLYTPAAVDLFRILGEQVQIVRDNSTDLMLYRIALAIIQVMIDFQSAERKRLEEPASEVGLEPLCAMINNNLRCYDLAMELSNSTLEALPQNYAEQVNFEDTCKGFLEVAKEAVHQTVSVIFEDPGVQDLLVKLYQKEWCEGQVTEYLVATFGDYFTDVKMYIEERSFRRFVEACLEETVVVYVDHLLTQKNYIKEETIERMRLDEEVLTDFFREYLSVSKVESRVRILSDLRELASAESLDTFTLIYTNILEHQPDCPPEVVEKLVALREGIPRKDAKEVVQECKEIYENSLVNGNPAKAGFVFPRVKCLLSSKASIWRKLT</sequence>
<dbReference type="GO" id="GO:0000145">
    <property type="term" value="C:exocyst"/>
    <property type="evidence" value="ECO:0007669"/>
    <property type="project" value="InterPro"/>
</dbReference>
<comment type="caution">
    <text evidence="4">The sequence shown here is derived from an EMBL/GenBank/DDBJ whole genome shotgun (WGS) entry which is preliminary data.</text>
</comment>
<dbReference type="AlphaFoldDB" id="A0AAW1VY18"/>
<evidence type="ECO:0000256" key="3">
    <source>
        <dbReference type="ARBA" id="ARBA00022483"/>
    </source>
</evidence>
<keyword evidence="5" id="KW-1185">Reference proteome</keyword>
<dbReference type="PANTHER" id="PTHR21292">
    <property type="entry name" value="EXOCYST COMPLEX COMPONENT SEC6-RELATED"/>
    <property type="match status" value="1"/>
</dbReference>
<dbReference type="PANTHER" id="PTHR21292:SF1">
    <property type="entry name" value="EXOCYST COMPLEX COMPONENT 3"/>
    <property type="match status" value="1"/>
</dbReference>
<accession>A0AAW1VY18</accession>
<evidence type="ECO:0000256" key="2">
    <source>
        <dbReference type="ARBA" id="ARBA00022448"/>
    </source>
</evidence>
<keyword evidence="2" id="KW-0813">Transport</keyword>
<evidence type="ECO:0000256" key="1">
    <source>
        <dbReference type="ARBA" id="ARBA00009447"/>
    </source>
</evidence>
<evidence type="ECO:0000313" key="4">
    <source>
        <dbReference type="EMBL" id="KAK9911692.1"/>
    </source>
</evidence>
<dbReference type="Pfam" id="PF06046">
    <property type="entry name" value="Sec6"/>
    <property type="match status" value="1"/>
</dbReference>
<gene>
    <name evidence="4" type="ORF">M0R45_035587</name>
</gene>
<evidence type="ECO:0000313" key="5">
    <source>
        <dbReference type="Proteomes" id="UP001457282"/>
    </source>
</evidence>
<dbReference type="GO" id="GO:0006887">
    <property type="term" value="P:exocytosis"/>
    <property type="evidence" value="ECO:0007669"/>
    <property type="project" value="UniProtKB-KW"/>
</dbReference>
<name>A0AAW1VY18_RUBAR</name>
<dbReference type="FunFam" id="1.10.357.70:FF:000002">
    <property type="entry name" value="Exocyst complex component SEC6"/>
    <property type="match status" value="1"/>
</dbReference>
<dbReference type="Gene3D" id="1.10.357.70">
    <property type="entry name" value="Exocyst complex component Sec6, C-terminal domain"/>
    <property type="match status" value="1"/>
</dbReference>